<dbReference type="PANTHER" id="PTHR30329">
    <property type="entry name" value="STATOR ELEMENT OF FLAGELLAR MOTOR COMPLEX"/>
    <property type="match status" value="1"/>
</dbReference>
<evidence type="ECO:0000256" key="4">
    <source>
        <dbReference type="ARBA" id="ARBA00022692"/>
    </source>
</evidence>
<dbReference type="PROSITE" id="PS51123">
    <property type="entry name" value="OMPA_2"/>
    <property type="match status" value="1"/>
</dbReference>
<feature type="compositionally biased region" description="Basic and acidic residues" evidence="8">
    <location>
        <begin position="71"/>
        <end position="81"/>
    </location>
</feature>
<dbReference type="CDD" id="cd07185">
    <property type="entry name" value="OmpA_C-like"/>
    <property type="match status" value="1"/>
</dbReference>
<dbReference type="Pfam" id="PF13677">
    <property type="entry name" value="MotB_plug"/>
    <property type="match status" value="1"/>
</dbReference>
<proteinExistence type="inferred from homology"/>
<dbReference type="PANTHER" id="PTHR30329:SF16">
    <property type="entry name" value="CHEMOTAXIS MOTB PROTEIN"/>
    <property type="match status" value="1"/>
</dbReference>
<organism evidence="10 11">
    <name type="scientific">Ornithinibacillus halophilus</name>
    <dbReference type="NCBI Taxonomy" id="930117"/>
    <lineage>
        <taxon>Bacteria</taxon>
        <taxon>Bacillati</taxon>
        <taxon>Bacillota</taxon>
        <taxon>Bacilli</taxon>
        <taxon>Bacillales</taxon>
        <taxon>Bacillaceae</taxon>
        <taxon>Ornithinibacillus</taxon>
    </lineage>
</organism>
<comment type="similarity">
    <text evidence="2">Belongs to the MotB family.</text>
</comment>
<dbReference type="Pfam" id="PF00691">
    <property type="entry name" value="OmpA"/>
    <property type="match status" value="1"/>
</dbReference>
<dbReference type="GO" id="GO:0005886">
    <property type="term" value="C:plasma membrane"/>
    <property type="evidence" value="ECO:0007669"/>
    <property type="project" value="UniProtKB-SubCell"/>
</dbReference>
<feature type="domain" description="OmpA-like" evidence="9">
    <location>
        <begin position="139"/>
        <end position="260"/>
    </location>
</feature>
<evidence type="ECO:0000256" key="7">
    <source>
        <dbReference type="PROSITE-ProRule" id="PRU00473"/>
    </source>
</evidence>
<evidence type="ECO:0000256" key="5">
    <source>
        <dbReference type="ARBA" id="ARBA00022989"/>
    </source>
</evidence>
<dbReference type="STRING" id="930117.SAMN05216225_100565"/>
<dbReference type="InterPro" id="IPR050330">
    <property type="entry name" value="Bact_OuterMem_StrucFunc"/>
</dbReference>
<gene>
    <name evidence="10" type="ORF">SAMN05216225_100565</name>
</gene>
<evidence type="ECO:0000256" key="6">
    <source>
        <dbReference type="ARBA" id="ARBA00023136"/>
    </source>
</evidence>
<evidence type="ECO:0000256" key="3">
    <source>
        <dbReference type="ARBA" id="ARBA00022475"/>
    </source>
</evidence>
<sequence length="266" mass="30118">MKRRTEKKTKNKGAPKWMVTYSDMVTLILVFFILLFSISQIDSAKFDAVTESFRNRVIFDFNPSPIPMDNPTEHSSHEKSGEQSNEFENPTDLPEKSQNDDIDESKEQQDDSLTDLMSDIEVYLNENELNNVVSATRTERGVVLVLQDSILFDPGEAEILSGALPFLSKVGVLLEEIPNDIKVEGHTDTVPMSSYRYPSNWELSGARASSVVRYLIESEEIDEARFSISGYGETRPVASNDNEENRKKNRRVEIIILNEDSKEVAS</sequence>
<reference evidence="10 11" key="1">
    <citation type="submission" date="2016-11" db="EMBL/GenBank/DDBJ databases">
        <authorList>
            <person name="Jaros S."/>
            <person name="Januszkiewicz K."/>
            <person name="Wedrychowicz H."/>
        </authorList>
    </citation>
    <scope>NUCLEOTIDE SEQUENCE [LARGE SCALE GENOMIC DNA]</scope>
    <source>
        <strain evidence="10 11">IBRC-M 10683</strain>
    </source>
</reference>
<dbReference type="RefSeq" id="WP_072888440.1">
    <property type="nucleotide sequence ID" value="NZ_FQVW01000005.1"/>
</dbReference>
<evidence type="ECO:0000259" key="9">
    <source>
        <dbReference type="PROSITE" id="PS51123"/>
    </source>
</evidence>
<feature type="compositionally biased region" description="Basic and acidic residues" evidence="8">
    <location>
        <begin position="93"/>
        <end position="109"/>
    </location>
</feature>
<evidence type="ECO:0000256" key="1">
    <source>
        <dbReference type="ARBA" id="ARBA00004162"/>
    </source>
</evidence>
<keyword evidence="6 7" id="KW-0472">Membrane</keyword>
<dbReference type="InterPro" id="IPR036737">
    <property type="entry name" value="OmpA-like_sf"/>
</dbReference>
<comment type="subcellular location">
    <subcellularLocation>
        <location evidence="1">Cell membrane</location>
        <topology evidence="1">Single-pass membrane protein</topology>
    </subcellularLocation>
</comment>
<dbReference type="InterPro" id="IPR006665">
    <property type="entry name" value="OmpA-like"/>
</dbReference>
<dbReference type="SUPFAM" id="SSF103088">
    <property type="entry name" value="OmpA-like"/>
    <property type="match status" value="1"/>
</dbReference>
<keyword evidence="4" id="KW-0812">Transmembrane</keyword>
<dbReference type="NCBIfam" id="NF005382">
    <property type="entry name" value="PRK06925.1"/>
    <property type="match status" value="1"/>
</dbReference>
<dbReference type="InterPro" id="IPR025713">
    <property type="entry name" value="MotB-like_N_dom"/>
</dbReference>
<evidence type="ECO:0000313" key="11">
    <source>
        <dbReference type="Proteomes" id="UP000183988"/>
    </source>
</evidence>
<keyword evidence="11" id="KW-1185">Reference proteome</keyword>
<dbReference type="Gene3D" id="3.30.1330.60">
    <property type="entry name" value="OmpA-like domain"/>
    <property type="match status" value="1"/>
</dbReference>
<evidence type="ECO:0000313" key="10">
    <source>
        <dbReference type="EMBL" id="SHF79817.1"/>
    </source>
</evidence>
<keyword evidence="3" id="KW-1003">Cell membrane</keyword>
<keyword evidence="5" id="KW-1133">Transmembrane helix</keyword>
<name>A0A1M5EKU6_9BACI</name>
<evidence type="ECO:0000256" key="2">
    <source>
        <dbReference type="ARBA" id="ARBA00008914"/>
    </source>
</evidence>
<evidence type="ECO:0000256" key="8">
    <source>
        <dbReference type="SAM" id="MobiDB-lite"/>
    </source>
</evidence>
<accession>A0A1M5EKU6</accession>
<protein>
    <submittedName>
        <fullName evidence="10">Chemotaxis protein MotB</fullName>
    </submittedName>
</protein>
<feature type="region of interest" description="Disordered" evidence="8">
    <location>
        <begin position="64"/>
        <end position="110"/>
    </location>
</feature>
<dbReference type="AlphaFoldDB" id="A0A1M5EKU6"/>
<dbReference type="OrthoDB" id="9815217at2"/>
<dbReference type="EMBL" id="FQVW01000005">
    <property type="protein sequence ID" value="SHF79817.1"/>
    <property type="molecule type" value="Genomic_DNA"/>
</dbReference>
<dbReference type="Proteomes" id="UP000183988">
    <property type="component" value="Unassembled WGS sequence"/>
</dbReference>